<reference evidence="2" key="1">
    <citation type="submission" date="2023-01" db="EMBL/GenBank/DDBJ databases">
        <authorList>
            <person name="Van Ghelder C."/>
            <person name="Rancurel C."/>
        </authorList>
    </citation>
    <scope>NUCLEOTIDE SEQUENCE</scope>
    <source>
        <strain evidence="2">CNCM I-4278</strain>
    </source>
</reference>
<dbReference type="OrthoDB" id="3877279at2759"/>
<comment type="caution">
    <text evidence="2">The sequence shown here is derived from an EMBL/GenBank/DDBJ whole genome shotgun (WGS) entry which is preliminary data.</text>
</comment>
<evidence type="ECO:0000313" key="2">
    <source>
        <dbReference type="EMBL" id="CAI6231017.1"/>
    </source>
</evidence>
<organism evidence="2 3">
    <name type="scientific">Periconia digitata</name>
    <dbReference type="NCBI Taxonomy" id="1303443"/>
    <lineage>
        <taxon>Eukaryota</taxon>
        <taxon>Fungi</taxon>
        <taxon>Dikarya</taxon>
        <taxon>Ascomycota</taxon>
        <taxon>Pezizomycotina</taxon>
        <taxon>Dothideomycetes</taxon>
        <taxon>Pleosporomycetidae</taxon>
        <taxon>Pleosporales</taxon>
        <taxon>Massarineae</taxon>
        <taxon>Periconiaceae</taxon>
        <taxon>Periconia</taxon>
    </lineage>
</organism>
<feature type="region of interest" description="Disordered" evidence="1">
    <location>
        <begin position="1"/>
        <end position="41"/>
    </location>
</feature>
<sequence>MNMNTLSPPPHNAMHSHMDDDDDAASTQPPPSPAMSDFSNMDDDELDLYLASCVPMSNLPTPPTKLQSIPPGHRNLHPALCTPALQTPPPELDVQHPASELQVYASHLVDLVPGENDDSDVVNVVEGFLRRANLPIEMYAFAGCILEMLEARLGASEGGLVILAALALAHGYLDDRGRSNRHWAVIEAAGRFDAHEVQRVKMSILSDMDFGLFRISDSAVKGMVTAMQNRLPGPCISMPGGSGLTVNEDDGWLKSGLSTSAPGQAIWTFGVQTPEPSP</sequence>
<accession>A0A9W4XCW8</accession>
<keyword evidence="3" id="KW-1185">Reference proteome</keyword>
<dbReference type="Proteomes" id="UP001152607">
    <property type="component" value="Unassembled WGS sequence"/>
</dbReference>
<evidence type="ECO:0000256" key="1">
    <source>
        <dbReference type="SAM" id="MobiDB-lite"/>
    </source>
</evidence>
<evidence type="ECO:0000313" key="3">
    <source>
        <dbReference type="Proteomes" id="UP001152607"/>
    </source>
</evidence>
<dbReference type="AlphaFoldDB" id="A0A9W4XCW8"/>
<dbReference type="EMBL" id="CAOQHR010000001">
    <property type="protein sequence ID" value="CAI6231017.1"/>
    <property type="molecule type" value="Genomic_DNA"/>
</dbReference>
<evidence type="ECO:0008006" key="4">
    <source>
        <dbReference type="Google" id="ProtNLM"/>
    </source>
</evidence>
<dbReference type="Gene3D" id="1.10.472.10">
    <property type="entry name" value="Cyclin-like"/>
    <property type="match status" value="1"/>
</dbReference>
<gene>
    <name evidence="2" type="ORF">PDIGIT_LOCUS214</name>
</gene>
<protein>
    <recommendedName>
        <fullName evidence="4">Cyclin N-terminal domain-containing protein</fullName>
    </recommendedName>
</protein>
<proteinExistence type="predicted"/>
<name>A0A9W4XCW8_9PLEO</name>